<evidence type="ECO:0000313" key="9">
    <source>
        <dbReference type="EMBL" id="KAK8568807.1"/>
    </source>
</evidence>
<comment type="caution">
    <text evidence="9">The sequence shown here is derived from an EMBL/GenBank/DDBJ whole genome shotgun (WGS) entry which is preliminary data.</text>
</comment>
<evidence type="ECO:0000256" key="6">
    <source>
        <dbReference type="SAM" id="MobiDB-lite"/>
    </source>
</evidence>
<dbReference type="Proteomes" id="UP001472677">
    <property type="component" value="Unassembled WGS sequence"/>
</dbReference>
<keyword evidence="2 7" id="KW-0812">Transmembrane</keyword>
<feature type="transmembrane region" description="Helical" evidence="7">
    <location>
        <begin position="12"/>
        <end position="32"/>
    </location>
</feature>
<dbReference type="InterPro" id="IPR045120">
    <property type="entry name" value="Suco/Slp1-like"/>
</dbReference>
<sequence length="627" mass="70531">MRQENVDHFHKLRRFGALYCLIIDLIVPFFVYKFQSAAYWVVVLCRYRVQLFCKEELWMELFLEGAAPTGLWLCHGDVHRGGSVVLGLSPSDEDRMGHNQHSDSPGQCLEDNFGYISSHDGFCTNGAETTELHADAPASDETNKIHFSPYEQLDAGNPVADIKYENSFPKSDRLSHSVPLGLDEFKSRAFISKSKSGTGQAGVIHRLEPGGKEYNYAAASKGAKVLAYNKEAKGASNILGRDEDKYLRNPCSAEEKFVVVELSEETLVDTIEIANFEHYSSNLKQFELLGSLVFPTDVWTNLGNFTAANVKLAQRFVLQEPKWVRYLKLNLLSHYGSEFYCTLSVIQVYGVDAVERMLEDLISVQDNLFAPEDGVRDQKQMASQAELTPRDDIHQSSHKETRSEPSVENSNVQFDATSNVVPNPVEEIRPQQVGRVPGESVLKILMQKVRALDLSLSVLERYLEELNSKYSMIFKEFDEDIGEKDKQLERIKANIKALLDSQNIIAKDVIDIASWKSLVSVQLNALARDNADLRRKVEQVLERQALMENKSIAREWLEHADLLVSNGAVGSTSPPRGGLVLPCMEWSRGVHLATSRWPCSACAGTWPMTDLLAWNGWQIRIRLIVGK</sequence>
<dbReference type="InterPro" id="IPR012919">
    <property type="entry name" value="SUN_dom"/>
</dbReference>
<evidence type="ECO:0000256" key="2">
    <source>
        <dbReference type="ARBA" id="ARBA00022692"/>
    </source>
</evidence>
<evidence type="ECO:0000256" key="5">
    <source>
        <dbReference type="SAM" id="Coils"/>
    </source>
</evidence>
<dbReference type="PROSITE" id="PS51469">
    <property type="entry name" value="SUN"/>
    <property type="match status" value="1"/>
</dbReference>
<dbReference type="Gene3D" id="2.60.120.260">
    <property type="entry name" value="Galactose-binding domain-like"/>
    <property type="match status" value="1"/>
</dbReference>
<evidence type="ECO:0000259" key="8">
    <source>
        <dbReference type="PROSITE" id="PS51469"/>
    </source>
</evidence>
<evidence type="ECO:0000256" key="7">
    <source>
        <dbReference type="SAM" id="Phobius"/>
    </source>
</evidence>
<evidence type="ECO:0000256" key="1">
    <source>
        <dbReference type="ARBA" id="ARBA00004308"/>
    </source>
</evidence>
<name>A0ABR2F1J7_9ROSI</name>
<dbReference type="EMBL" id="JBBPBM010000009">
    <property type="protein sequence ID" value="KAK8568807.1"/>
    <property type="molecule type" value="Genomic_DNA"/>
</dbReference>
<keyword evidence="3 7" id="KW-1133">Transmembrane helix</keyword>
<feature type="region of interest" description="Disordered" evidence="6">
    <location>
        <begin position="379"/>
        <end position="413"/>
    </location>
</feature>
<accession>A0ABR2F1J7</accession>
<feature type="coiled-coil region" evidence="5">
    <location>
        <begin position="523"/>
        <end position="550"/>
    </location>
</feature>
<dbReference type="PANTHER" id="PTHR12953:SF0">
    <property type="entry name" value="SUN DOMAIN-CONTAINING OSSIFICATION FACTOR"/>
    <property type="match status" value="1"/>
</dbReference>
<proteinExistence type="predicted"/>
<reference evidence="9 10" key="1">
    <citation type="journal article" date="2024" name="G3 (Bethesda)">
        <title>Genome assembly of Hibiscus sabdariffa L. provides insights into metabolisms of medicinal natural products.</title>
        <authorList>
            <person name="Kim T."/>
        </authorList>
    </citation>
    <scope>NUCLEOTIDE SEQUENCE [LARGE SCALE GENOMIC DNA]</scope>
    <source>
        <strain evidence="9">TK-2024</strain>
        <tissue evidence="9">Old leaves</tissue>
    </source>
</reference>
<dbReference type="SUPFAM" id="SSF49785">
    <property type="entry name" value="Galactose-binding domain-like"/>
    <property type="match status" value="1"/>
</dbReference>
<feature type="compositionally biased region" description="Basic and acidic residues" evidence="6">
    <location>
        <begin position="388"/>
        <end position="405"/>
    </location>
</feature>
<evidence type="ECO:0000256" key="4">
    <source>
        <dbReference type="ARBA" id="ARBA00023136"/>
    </source>
</evidence>
<dbReference type="PANTHER" id="PTHR12953">
    <property type="entry name" value="MEMBRANE PROTEIN CH1 RELATED"/>
    <property type="match status" value="1"/>
</dbReference>
<evidence type="ECO:0000313" key="10">
    <source>
        <dbReference type="Proteomes" id="UP001472677"/>
    </source>
</evidence>
<feature type="domain" description="SUN" evidence="8">
    <location>
        <begin position="187"/>
        <end position="353"/>
    </location>
</feature>
<keyword evidence="4 7" id="KW-0472">Membrane</keyword>
<gene>
    <name evidence="9" type="ORF">V6N12_007347</name>
</gene>
<keyword evidence="10" id="KW-1185">Reference proteome</keyword>
<dbReference type="InterPro" id="IPR008979">
    <property type="entry name" value="Galactose-bd-like_sf"/>
</dbReference>
<protein>
    <recommendedName>
        <fullName evidence="8">SUN domain-containing protein</fullName>
    </recommendedName>
</protein>
<organism evidence="9 10">
    <name type="scientific">Hibiscus sabdariffa</name>
    <name type="common">roselle</name>
    <dbReference type="NCBI Taxonomy" id="183260"/>
    <lineage>
        <taxon>Eukaryota</taxon>
        <taxon>Viridiplantae</taxon>
        <taxon>Streptophyta</taxon>
        <taxon>Embryophyta</taxon>
        <taxon>Tracheophyta</taxon>
        <taxon>Spermatophyta</taxon>
        <taxon>Magnoliopsida</taxon>
        <taxon>eudicotyledons</taxon>
        <taxon>Gunneridae</taxon>
        <taxon>Pentapetalae</taxon>
        <taxon>rosids</taxon>
        <taxon>malvids</taxon>
        <taxon>Malvales</taxon>
        <taxon>Malvaceae</taxon>
        <taxon>Malvoideae</taxon>
        <taxon>Hibiscus</taxon>
    </lineage>
</organism>
<comment type="subcellular location">
    <subcellularLocation>
        <location evidence="1">Endomembrane system</location>
    </subcellularLocation>
</comment>
<evidence type="ECO:0000256" key="3">
    <source>
        <dbReference type="ARBA" id="ARBA00022989"/>
    </source>
</evidence>
<dbReference type="Pfam" id="PF07738">
    <property type="entry name" value="Sad1_UNC"/>
    <property type="match status" value="1"/>
</dbReference>
<keyword evidence="5" id="KW-0175">Coiled coil</keyword>